<comment type="caution">
    <text evidence="1">The sequence shown here is derived from an EMBL/GenBank/DDBJ whole genome shotgun (WGS) entry which is preliminary data.</text>
</comment>
<name>A0A0F9I3E6_9ZZZZ</name>
<organism evidence="1">
    <name type="scientific">marine sediment metagenome</name>
    <dbReference type="NCBI Taxonomy" id="412755"/>
    <lineage>
        <taxon>unclassified sequences</taxon>
        <taxon>metagenomes</taxon>
        <taxon>ecological metagenomes</taxon>
    </lineage>
</organism>
<proteinExistence type="predicted"/>
<protein>
    <submittedName>
        <fullName evidence="1">Uncharacterized protein</fullName>
    </submittedName>
</protein>
<reference evidence="1" key="1">
    <citation type="journal article" date="2015" name="Nature">
        <title>Complex archaea that bridge the gap between prokaryotes and eukaryotes.</title>
        <authorList>
            <person name="Spang A."/>
            <person name="Saw J.H."/>
            <person name="Jorgensen S.L."/>
            <person name="Zaremba-Niedzwiedzka K."/>
            <person name="Martijn J."/>
            <person name="Lind A.E."/>
            <person name="van Eijk R."/>
            <person name="Schleper C."/>
            <person name="Guy L."/>
            <person name="Ettema T.J."/>
        </authorList>
    </citation>
    <scope>NUCLEOTIDE SEQUENCE</scope>
</reference>
<dbReference type="EMBL" id="LAZR01013397">
    <property type="protein sequence ID" value="KKM22151.1"/>
    <property type="molecule type" value="Genomic_DNA"/>
</dbReference>
<sequence>MPLTVEVTKVSVTEQMNKLWNITLKLRLLDITVEVFDKDFSIRYRTGEDIAAKEAKLQIIMQEAIDDYKAEQVIFDHTKTDTIVTNLNNNLVG</sequence>
<evidence type="ECO:0000313" key="1">
    <source>
        <dbReference type="EMBL" id="KKM22151.1"/>
    </source>
</evidence>
<accession>A0A0F9I3E6</accession>
<dbReference type="AlphaFoldDB" id="A0A0F9I3E6"/>
<gene>
    <name evidence="1" type="ORF">LCGC14_1628200</name>
</gene>